<gene>
    <name evidence="1" type="ORF">ADUPG1_011800</name>
</gene>
<dbReference type="Proteomes" id="UP001057375">
    <property type="component" value="Unassembled WGS sequence"/>
</dbReference>
<accession>A0ABQ5K1D7</accession>
<evidence type="ECO:0000313" key="2">
    <source>
        <dbReference type="Proteomes" id="UP001057375"/>
    </source>
</evidence>
<name>A0ABQ5K1D7_9EUKA</name>
<comment type="caution">
    <text evidence="1">The sequence shown here is derived from an EMBL/GenBank/DDBJ whole genome shotgun (WGS) entry which is preliminary data.</text>
</comment>
<sequence length="251" mass="29108">MAHILPEDTSEEDSATFSQKHKKRSKCHREYKASQSSRYECTCTHSLDKCDIHILYWFMLCYKYIPWPKENRSTKSMMLKRGRCGYCFKKARKFFGNLNRGLPGFVRSGRFASIWNQAAMGKSAREIYMNEFVKCAKTPALGTVMEEILKELETIHGKNPVTSKISDSMLILDTPLRDIDDGLYLKMKHVLVVGKNITHRKKWYIKFMRAKDIDEKTRVYETLCSMSGLTAPSFPPDVILVPDEKEDHISE</sequence>
<evidence type="ECO:0000313" key="1">
    <source>
        <dbReference type="EMBL" id="GKT20969.1"/>
    </source>
</evidence>
<protein>
    <submittedName>
        <fullName evidence="1">Uncharacterized protein</fullName>
    </submittedName>
</protein>
<keyword evidence="2" id="KW-1185">Reference proteome</keyword>
<dbReference type="EMBL" id="BQXS01012279">
    <property type="protein sequence ID" value="GKT20969.1"/>
    <property type="molecule type" value="Genomic_DNA"/>
</dbReference>
<organism evidence="1 2">
    <name type="scientific">Aduncisulcus paluster</name>
    <dbReference type="NCBI Taxonomy" id="2918883"/>
    <lineage>
        <taxon>Eukaryota</taxon>
        <taxon>Metamonada</taxon>
        <taxon>Carpediemonas-like organisms</taxon>
        <taxon>Aduncisulcus</taxon>
    </lineage>
</organism>
<reference evidence="1" key="1">
    <citation type="submission" date="2022-03" db="EMBL/GenBank/DDBJ databases">
        <title>Draft genome sequence of Aduncisulcus paluster, a free-living microaerophilic Fornicata.</title>
        <authorList>
            <person name="Yuyama I."/>
            <person name="Kume K."/>
            <person name="Tamura T."/>
            <person name="Inagaki Y."/>
            <person name="Hashimoto T."/>
        </authorList>
    </citation>
    <scope>NUCLEOTIDE SEQUENCE</scope>
    <source>
        <strain evidence="1">NY0171</strain>
    </source>
</reference>
<proteinExistence type="predicted"/>